<keyword evidence="7" id="KW-0547">Nucleotide-binding</keyword>
<dbReference type="NCBIfam" id="NF005655">
    <property type="entry name" value="PRK07429.1"/>
    <property type="match status" value="1"/>
</dbReference>
<evidence type="ECO:0000256" key="8">
    <source>
        <dbReference type="ARBA" id="ARBA00022777"/>
    </source>
</evidence>
<keyword evidence="9" id="KW-0067">ATP-binding</keyword>
<dbReference type="Proteomes" id="UP000886005">
    <property type="component" value="Unassembled WGS sequence"/>
</dbReference>
<dbReference type="PROSITE" id="PS00567">
    <property type="entry name" value="PHOSPHORIBULOKINASE"/>
    <property type="match status" value="1"/>
</dbReference>
<feature type="domain" description="Phosphoribulokinase/uridine kinase" evidence="12">
    <location>
        <begin position="2"/>
        <end position="177"/>
    </location>
</feature>
<evidence type="ECO:0000256" key="3">
    <source>
        <dbReference type="ARBA" id="ARBA00012042"/>
    </source>
</evidence>
<comment type="pathway">
    <text evidence="1">Carbohydrate biosynthesis; Calvin cycle.</text>
</comment>
<reference evidence="13" key="1">
    <citation type="journal article" date="2020" name="mSystems">
        <title>Genome- and Community-Level Interaction Insights into Carbon Utilization and Element Cycling Functions of Hydrothermarchaeota in Hydrothermal Sediment.</title>
        <authorList>
            <person name="Zhou Z."/>
            <person name="Liu Y."/>
            <person name="Xu W."/>
            <person name="Pan J."/>
            <person name="Luo Z.H."/>
            <person name="Li M."/>
        </authorList>
    </citation>
    <scope>NUCLEOTIDE SEQUENCE [LARGE SCALE GENOMIC DNA]</scope>
    <source>
        <strain evidence="13">HyVt-456</strain>
    </source>
</reference>
<evidence type="ECO:0000256" key="9">
    <source>
        <dbReference type="ARBA" id="ARBA00022840"/>
    </source>
</evidence>
<keyword evidence="5" id="KW-0113">Calvin cycle</keyword>
<comment type="caution">
    <text evidence="13">The sequence shown here is derived from an EMBL/GenBank/DDBJ whole genome shotgun (WGS) entry which is preliminary data.</text>
</comment>
<dbReference type="SUPFAM" id="SSF52540">
    <property type="entry name" value="P-loop containing nucleoside triphosphate hydrolases"/>
    <property type="match status" value="1"/>
</dbReference>
<dbReference type="EMBL" id="DRLD01000360">
    <property type="protein sequence ID" value="HED11563.1"/>
    <property type="molecule type" value="Genomic_DNA"/>
</dbReference>
<evidence type="ECO:0000256" key="5">
    <source>
        <dbReference type="ARBA" id="ARBA00022567"/>
    </source>
</evidence>
<protein>
    <recommendedName>
        <fullName evidence="3 11">Phosphoribulokinase</fullName>
        <ecNumber evidence="3 11">2.7.1.19</ecNumber>
    </recommendedName>
</protein>
<evidence type="ECO:0000313" key="13">
    <source>
        <dbReference type="EMBL" id="HED11563.1"/>
    </source>
</evidence>
<dbReference type="PRINTS" id="PR00478">
    <property type="entry name" value="PHRIBLKINASE"/>
</dbReference>
<dbReference type="GO" id="GO:0019253">
    <property type="term" value="P:reductive pentose-phosphate cycle"/>
    <property type="evidence" value="ECO:0007669"/>
    <property type="project" value="UniProtKB-KW"/>
</dbReference>
<evidence type="ECO:0000256" key="4">
    <source>
        <dbReference type="ARBA" id="ARBA00022531"/>
    </source>
</evidence>
<evidence type="ECO:0000256" key="7">
    <source>
        <dbReference type="ARBA" id="ARBA00022741"/>
    </source>
</evidence>
<evidence type="ECO:0000256" key="6">
    <source>
        <dbReference type="ARBA" id="ARBA00022679"/>
    </source>
</evidence>
<evidence type="ECO:0000256" key="11">
    <source>
        <dbReference type="RuleBase" id="RU004082"/>
    </source>
</evidence>
<keyword evidence="8" id="KW-0418">Kinase</keyword>
<sequence length="307" mass="34300">MLGVVGDSASGKTTLTKGIVNLLGEENVTAICSDDYHRYNREQRRAMKITALNPACNYIDIMEQHFNLLRQGRPILKPVYNHSTGDFDPPEYIKPTKFVIVEGLLGFHSRVMRNCFDVKVFLAPPEELRVEWKMKRDTSKRGYSREQVLSSLNARVGDAAHFIHPQRSFADMVVSFYPPEENREETGSHLNVKLALKPTIPHPDLSDVLEHAANSNGTPMVTMSLGRDDGKPADILEVSGRMSAAKSNELEKLLGNHLMSVADQMNLEKLGTFNDGKQDHVSYSLALSQMLIAYHLVNAQDPVNAVQ</sequence>
<comment type="similarity">
    <text evidence="2 11">Belongs to the phosphoribulokinase family.</text>
</comment>
<keyword evidence="4" id="KW-0602">Photosynthesis</keyword>
<comment type="catalytic activity">
    <reaction evidence="10 11">
        <text>D-ribulose 5-phosphate + ATP = D-ribulose 1,5-bisphosphate + ADP + H(+)</text>
        <dbReference type="Rhea" id="RHEA:19365"/>
        <dbReference type="ChEBI" id="CHEBI:15378"/>
        <dbReference type="ChEBI" id="CHEBI:30616"/>
        <dbReference type="ChEBI" id="CHEBI:57870"/>
        <dbReference type="ChEBI" id="CHEBI:58121"/>
        <dbReference type="ChEBI" id="CHEBI:456216"/>
        <dbReference type="EC" id="2.7.1.19"/>
    </reaction>
</comment>
<organism evidence="13">
    <name type="scientific">Caldithrix abyssi</name>
    <dbReference type="NCBI Taxonomy" id="187145"/>
    <lineage>
        <taxon>Bacteria</taxon>
        <taxon>Pseudomonadati</taxon>
        <taxon>Calditrichota</taxon>
        <taxon>Calditrichia</taxon>
        <taxon>Calditrichales</taxon>
        <taxon>Calditrichaceae</taxon>
        <taxon>Caldithrix</taxon>
    </lineage>
</organism>
<evidence type="ECO:0000256" key="1">
    <source>
        <dbReference type="ARBA" id="ARBA00005215"/>
    </source>
</evidence>
<dbReference type="EC" id="2.7.1.19" evidence="3 11"/>
<dbReference type="InterPro" id="IPR027417">
    <property type="entry name" value="P-loop_NTPase"/>
</dbReference>
<dbReference type="GO" id="GO:0005524">
    <property type="term" value="F:ATP binding"/>
    <property type="evidence" value="ECO:0007669"/>
    <property type="project" value="UniProtKB-KW"/>
</dbReference>
<accession>A0A7V1PV94</accession>
<name>A0A7V1PV94_CALAY</name>
<dbReference type="Gene3D" id="3.40.50.300">
    <property type="entry name" value="P-loop containing nucleotide triphosphate hydrolases"/>
    <property type="match status" value="1"/>
</dbReference>
<evidence type="ECO:0000256" key="10">
    <source>
        <dbReference type="ARBA" id="ARBA00047663"/>
    </source>
</evidence>
<dbReference type="InterPro" id="IPR006082">
    <property type="entry name" value="PRK"/>
</dbReference>
<dbReference type="Pfam" id="PF00485">
    <property type="entry name" value="PRK"/>
    <property type="match status" value="1"/>
</dbReference>
<evidence type="ECO:0000259" key="12">
    <source>
        <dbReference type="Pfam" id="PF00485"/>
    </source>
</evidence>
<keyword evidence="6 13" id="KW-0808">Transferase</keyword>
<dbReference type="GO" id="GO:0008974">
    <property type="term" value="F:phosphoribulokinase activity"/>
    <property type="evidence" value="ECO:0007669"/>
    <property type="project" value="UniProtKB-EC"/>
</dbReference>
<dbReference type="PANTHER" id="PTHR10285">
    <property type="entry name" value="URIDINE KINASE"/>
    <property type="match status" value="1"/>
</dbReference>
<evidence type="ECO:0000256" key="2">
    <source>
        <dbReference type="ARBA" id="ARBA00009719"/>
    </source>
</evidence>
<proteinExistence type="inferred from homology"/>
<gene>
    <name evidence="13" type="ORF">ENJ10_12805</name>
</gene>
<dbReference type="AlphaFoldDB" id="A0A7V1PV94"/>
<dbReference type="InterPro" id="IPR006083">
    <property type="entry name" value="PRK/URK"/>
</dbReference>